<dbReference type="EMBL" id="MJIC01000010">
    <property type="protein sequence ID" value="OFI35342.1"/>
    <property type="molecule type" value="Genomic_DNA"/>
</dbReference>
<feature type="transmembrane region" description="Helical" evidence="1">
    <location>
        <begin position="52"/>
        <end position="69"/>
    </location>
</feature>
<keyword evidence="1" id="KW-0812">Transmembrane</keyword>
<protein>
    <submittedName>
        <fullName evidence="2">Uncharacterized protein</fullName>
    </submittedName>
</protein>
<evidence type="ECO:0000313" key="2">
    <source>
        <dbReference type="EMBL" id="OFI35342.1"/>
    </source>
</evidence>
<proteinExistence type="predicted"/>
<keyword evidence="3" id="KW-1185">Reference proteome</keyword>
<evidence type="ECO:0000256" key="1">
    <source>
        <dbReference type="SAM" id="Phobius"/>
    </source>
</evidence>
<reference evidence="2 3" key="1">
    <citation type="submission" date="2016-09" db="EMBL/GenBank/DDBJ databases">
        <title>Alteromonas lipolytica, a new species isolated from sea water.</title>
        <authorList>
            <person name="Wu Y.-H."/>
            <person name="Cheng H."/>
            <person name="Xu X.-W."/>
        </authorList>
    </citation>
    <scope>NUCLEOTIDE SEQUENCE [LARGE SCALE GENOMIC DNA]</scope>
    <source>
        <strain evidence="2 3">JW12</strain>
    </source>
</reference>
<keyword evidence="1" id="KW-0472">Membrane</keyword>
<keyword evidence="1" id="KW-1133">Transmembrane helix</keyword>
<dbReference type="AlphaFoldDB" id="A0A1E8FHC0"/>
<accession>A0A1E8FHC0</accession>
<sequence>MQSRKRQLIQLLCALSALLRNIGDVVFAVFVIQLITQFEPHPSYPFLGTRGYLTILLIYLLSLACHISAEQLKKSK</sequence>
<organism evidence="2 3">
    <name type="scientific">Alteromonas lipolytica</name>
    <dbReference type="NCBI Taxonomy" id="1856405"/>
    <lineage>
        <taxon>Bacteria</taxon>
        <taxon>Pseudomonadati</taxon>
        <taxon>Pseudomonadota</taxon>
        <taxon>Gammaproteobacteria</taxon>
        <taxon>Alteromonadales</taxon>
        <taxon>Alteromonadaceae</taxon>
        <taxon>Alteromonas/Salinimonas group</taxon>
        <taxon>Alteromonas</taxon>
    </lineage>
</organism>
<gene>
    <name evidence="2" type="ORF">BFC17_14580</name>
</gene>
<comment type="caution">
    <text evidence="2">The sequence shown here is derived from an EMBL/GenBank/DDBJ whole genome shotgun (WGS) entry which is preliminary data.</text>
</comment>
<name>A0A1E8FHC0_9ALTE</name>
<evidence type="ECO:0000313" key="3">
    <source>
        <dbReference type="Proteomes" id="UP000176037"/>
    </source>
</evidence>
<dbReference type="Proteomes" id="UP000176037">
    <property type="component" value="Unassembled WGS sequence"/>
</dbReference>